<dbReference type="AlphaFoldDB" id="A0A6J1MJM1"/>
<evidence type="ECO:0000313" key="3">
    <source>
        <dbReference type="RefSeq" id="XP_023935640.2"/>
    </source>
</evidence>
<sequence length="265" mass="30327">TGVLVFIGAATISYCVWTPAGVTHDYNKLARIMYLYDPLACGYRLRALASTKTLLLKNDTKKLKLTPIKWQPPVVTVSTRLAAKTRKYTKLSVLVHVFWFLVAIALRVFKTSSKLKLLKFILATSFYACVFVITFDLSMAIVYIAHIQQSLTNEMILRYSGWSVELKLNRYEDFGGWLPIAASALWIRGGIIFALNIYSCRLLQNILRTIQKREVKRKVALRENLPIPDPNFGKPNDRDDGVIYFRPGEYTPVVRTANRPSFFFF</sequence>
<evidence type="ECO:0000313" key="2">
    <source>
        <dbReference type="Proteomes" id="UP001652582"/>
    </source>
</evidence>
<protein>
    <submittedName>
        <fullName evidence="3">Uncharacterized protein LOC112044130</fullName>
    </submittedName>
</protein>
<keyword evidence="2" id="KW-1185">Reference proteome</keyword>
<keyword evidence="1" id="KW-1133">Transmembrane helix</keyword>
<dbReference type="KEGG" id="bany:112044130"/>
<proteinExistence type="predicted"/>
<feature type="transmembrane region" description="Helical" evidence="1">
    <location>
        <begin position="121"/>
        <end position="145"/>
    </location>
</feature>
<dbReference type="GeneID" id="112044130"/>
<evidence type="ECO:0000256" key="1">
    <source>
        <dbReference type="SAM" id="Phobius"/>
    </source>
</evidence>
<feature type="transmembrane region" description="Helical" evidence="1">
    <location>
        <begin position="91"/>
        <end position="109"/>
    </location>
</feature>
<feature type="non-terminal residue" evidence="3">
    <location>
        <position position="1"/>
    </location>
</feature>
<dbReference type="OrthoDB" id="7361290at2759"/>
<gene>
    <name evidence="3" type="primary">LOC112044130</name>
</gene>
<name>A0A6J1MJM1_BICAN</name>
<organism evidence="2 3">
    <name type="scientific">Bicyclus anynana</name>
    <name type="common">Squinting bush brown butterfly</name>
    <dbReference type="NCBI Taxonomy" id="110368"/>
    <lineage>
        <taxon>Eukaryota</taxon>
        <taxon>Metazoa</taxon>
        <taxon>Ecdysozoa</taxon>
        <taxon>Arthropoda</taxon>
        <taxon>Hexapoda</taxon>
        <taxon>Insecta</taxon>
        <taxon>Pterygota</taxon>
        <taxon>Neoptera</taxon>
        <taxon>Endopterygota</taxon>
        <taxon>Lepidoptera</taxon>
        <taxon>Glossata</taxon>
        <taxon>Ditrysia</taxon>
        <taxon>Papilionoidea</taxon>
        <taxon>Nymphalidae</taxon>
        <taxon>Satyrinae</taxon>
        <taxon>Satyrini</taxon>
        <taxon>Mycalesina</taxon>
        <taxon>Bicyclus</taxon>
    </lineage>
</organism>
<reference evidence="3" key="1">
    <citation type="submission" date="2025-08" db="UniProtKB">
        <authorList>
            <consortium name="RefSeq"/>
        </authorList>
    </citation>
    <scope>IDENTIFICATION</scope>
</reference>
<feature type="transmembrane region" description="Helical" evidence="1">
    <location>
        <begin position="176"/>
        <end position="198"/>
    </location>
</feature>
<keyword evidence="1" id="KW-0472">Membrane</keyword>
<keyword evidence="1" id="KW-0812">Transmembrane</keyword>
<dbReference type="Proteomes" id="UP001652582">
    <property type="component" value="Chromosome 13"/>
</dbReference>
<accession>A0A6J1MJM1</accession>
<dbReference type="RefSeq" id="XP_023935640.2">
    <property type="nucleotide sequence ID" value="XM_024079872.2"/>
</dbReference>